<reference evidence="4" key="1">
    <citation type="journal article" date="2023" name="Plant J.">
        <title>The genome of the king protea, Protea cynaroides.</title>
        <authorList>
            <person name="Chang J."/>
            <person name="Duong T.A."/>
            <person name="Schoeman C."/>
            <person name="Ma X."/>
            <person name="Roodt D."/>
            <person name="Barker N."/>
            <person name="Li Z."/>
            <person name="Van de Peer Y."/>
            <person name="Mizrachi E."/>
        </authorList>
    </citation>
    <scope>NUCLEOTIDE SEQUENCE</scope>
    <source>
        <tissue evidence="4">Young leaves</tissue>
    </source>
</reference>
<evidence type="ECO:0000256" key="1">
    <source>
        <dbReference type="ARBA" id="ARBA00008690"/>
    </source>
</evidence>
<gene>
    <name evidence="4" type="ORF">NE237_011783</name>
</gene>
<organism evidence="4 5">
    <name type="scientific">Protea cynaroides</name>
    <dbReference type="NCBI Taxonomy" id="273540"/>
    <lineage>
        <taxon>Eukaryota</taxon>
        <taxon>Viridiplantae</taxon>
        <taxon>Streptophyta</taxon>
        <taxon>Embryophyta</taxon>
        <taxon>Tracheophyta</taxon>
        <taxon>Spermatophyta</taxon>
        <taxon>Magnoliopsida</taxon>
        <taxon>Proteales</taxon>
        <taxon>Proteaceae</taxon>
        <taxon>Protea</taxon>
    </lineage>
</organism>
<dbReference type="PANTHER" id="PTHR33155:SF8">
    <property type="entry name" value="PROTEIN FANTASTIC FOUR 1"/>
    <property type="match status" value="1"/>
</dbReference>
<feature type="compositionally biased region" description="Polar residues" evidence="2">
    <location>
        <begin position="161"/>
        <end position="173"/>
    </location>
</feature>
<name>A0A9Q0GYW2_9MAGN</name>
<feature type="region of interest" description="Disordered" evidence="2">
    <location>
        <begin position="147"/>
        <end position="180"/>
    </location>
</feature>
<sequence>MSSVVCQGLQSCLEPWPKLTANRPYFTRSFSFTQFVSNSDSDSENNNSNSKSNSIDDCDTNKNSKNQSSSNDGDMGGWSFIQALTNTFEGPKPAAAEEKEKLYIHPLVKRSSSKLSEMSLEMCTENLGSETGSVISENIIIQLLDCDREKSPTTREERPKSSSSSLRQLTGVNSREFPPPLTTISYSSQVQVRTHREGGRLLMKAVRVPCSQSYFKAERGDGRLRLHLSTNYSQKFDPEFDIEEEKEEDDEEEEAEIEGEEEEEEDDREEEEEEEEEDDGLKNRGGGTNGNNGNVGGEMEMGNYERRRRNSRCNEGDGHRNKLLLIQEPCCWVASS</sequence>
<proteinExistence type="inferred from homology"/>
<dbReference type="InterPro" id="IPR021410">
    <property type="entry name" value="FAF"/>
</dbReference>
<comment type="similarity">
    <text evidence="1">Belongs to the fantastic four family.</text>
</comment>
<keyword evidence="5" id="KW-1185">Reference proteome</keyword>
<feature type="region of interest" description="Disordered" evidence="2">
    <location>
        <begin position="235"/>
        <end position="320"/>
    </location>
</feature>
<dbReference type="OrthoDB" id="1916983at2759"/>
<dbReference type="EMBL" id="JAMYWD010000011">
    <property type="protein sequence ID" value="KAJ4955000.1"/>
    <property type="molecule type" value="Genomic_DNA"/>
</dbReference>
<evidence type="ECO:0000313" key="4">
    <source>
        <dbReference type="EMBL" id="KAJ4955000.1"/>
    </source>
</evidence>
<dbReference type="InterPro" id="IPR046431">
    <property type="entry name" value="FAF_dom"/>
</dbReference>
<accession>A0A9Q0GYW2</accession>
<dbReference type="AlphaFoldDB" id="A0A9Q0GYW2"/>
<feature type="region of interest" description="Disordered" evidence="2">
    <location>
        <begin position="37"/>
        <end position="76"/>
    </location>
</feature>
<feature type="compositionally biased region" description="Basic and acidic residues" evidence="2">
    <location>
        <begin position="147"/>
        <end position="160"/>
    </location>
</feature>
<evidence type="ECO:0000313" key="5">
    <source>
        <dbReference type="Proteomes" id="UP001141806"/>
    </source>
</evidence>
<evidence type="ECO:0000256" key="2">
    <source>
        <dbReference type="SAM" id="MobiDB-lite"/>
    </source>
</evidence>
<feature type="compositionally biased region" description="Gly residues" evidence="2">
    <location>
        <begin position="283"/>
        <end position="296"/>
    </location>
</feature>
<comment type="caution">
    <text evidence="4">The sequence shown here is derived from an EMBL/GenBank/DDBJ whole genome shotgun (WGS) entry which is preliminary data.</text>
</comment>
<protein>
    <recommendedName>
        <fullName evidence="3">FAF domain-containing protein</fullName>
    </recommendedName>
</protein>
<feature type="compositionally biased region" description="Low complexity" evidence="2">
    <location>
        <begin position="37"/>
        <end position="71"/>
    </location>
</feature>
<dbReference type="PANTHER" id="PTHR33155">
    <property type="entry name" value="FANTASTIC FOUR-LIKE PROTEIN (DUF3049)"/>
    <property type="match status" value="1"/>
</dbReference>
<dbReference type="Pfam" id="PF11250">
    <property type="entry name" value="FAF"/>
    <property type="match status" value="1"/>
</dbReference>
<feature type="domain" description="FAF" evidence="3">
    <location>
        <begin position="176"/>
        <end position="228"/>
    </location>
</feature>
<evidence type="ECO:0000259" key="3">
    <source>
        <dbReference type="Pfam" id="PF11250"/>
    </source>
</evidence>
<dbReference type="Proteomes" id="UP001141806">
    <property type="component" value="Unassembled WGS sequence"/>
</dbReference>
<feature type="compositionally biased region" description="Acidic residues" evidence="2">
    <location>
        <begin position="239"/>
        <end position="279"/>
    </location>
</feature>